<comment type="similarity">
    <text evidence="2">Belongs to the VirD4/TraG family.</text>
</comment>
<dbReference type="SUPFAM" id="SSF52540">
    <property type="entry name" value="P-loop containing nucleoside triphosphate hydrolases"/>
    <property type="match status" value="1"/>
</dbReference>
<organism evidence="7 8">
    <name type="scientific">Mycobacteroides franklinii</name>
    <dbReference type="NCBI Taxonomy" id="948102"/>
    <lineage>
        <taxon>Bacteria</taxon>
        <taxon>Bacillati</taxon>
        <taxon>Actinomycetota</taxon>
        <taxon>Actinomycetes</taxon>
        <taxon>Mycobacteriales</taxon>
        <taxon>Mycobacteriaceae</taxon>
        <taxon>Mycobacteroides</taxon>
    </lineage>
</organism>
<dbReference type="AlphaFoldDB" id="A0A4R5PDP4"/>
<evidence type="ECO:0000256" key="1">
    <source>
        <dbReference type="ARBA" id="ARBA00004651"/>
    </source>
</evidence>
<evidence type="ECO:0000256" key="6">
    <source>
        <dbReference type="ARBA" id="ARBA00023136"/>
    </source>
</evidence>
<keyword evidence="6" id="KW-0472">Membrane</keyword>
<dbReference type="PANTHER" id="PTHR37937">
    <property type="entry name" value="CONJUGATIVE TRANSFER: DNA TRANSPORT"/>
    <property type="match status" value="1"/>
</dbReference>
<dbReference type="PANTHER" id="PTHR37937:SF1">
    <property type="entry name" value="CONJUGATIVE TRANSFER: DNA TRANSPORT"/>
    <property type="match status" value="1"/>
</dbReference>
<evidence type="ECO:0000256" key="2">
    <source>
        <dbReference type="ARBA" id="ARBA00008806"/>
    </source>
</evidence>
<dbReference type="RefSeq" id="WP_078335979.1">
    <property type="nucleotide sequence ID" value="NZ_MAFQ01000014.1"/>
</dbReference>
<evidence type="ECO:0000256" key="4">
    <source>
        <dbReference type="ARBA" id="ARBA00022692"/>
    </source>
</evidence>
<name>A0A4R5PDP4_9MYCO</name>
<keyword evidence="4" id="KW-0812">Transmembrane</keyword>
<accession>A0A4R5PDP4</accession>
<dbReference type="InterPro" id="IPR003688">
    <property type="entry name" value="TraG/VirD4"/>
</dbReference>
<dbReference type="Proteomes" id="UP000295627">
    <property type="component" value="Unassembled WGS sequence"/>
</dbReference>
<proteinExistence type="inferred from homology"/>
<dbReference type="CDD" id="cd01127">
    <property type="entry name" value="TrwB_TraG_TraD_VirD4"/>
    <property type="match status" value="1"/>
</dbReference>
<protein>
    <submittedName>
        <fullName evidence="7">Type IV secretory system conjugative DNA transfer family protein</fullName>
    </submittedName>
</protein>
<dbReference type="InterPro" id="IPR051539">
    <property type="entry name" value="T4SS-coupling_protein"/>
</dbReference>
<evidence type="ECO:0000256" key="3">
    <source>
        <dbReference type="ARBA" id="ARBA00022475"/>
    </source>
</evidence>
<evidence type="ECO:0000313" key="7">
    <source>
        <dbReference type="EMBL" id="TDH23173.1"/>
    </source>
</evidence>
<sequence length="529" mass="57622">MADLTAFKRPQAPYCGFEVGADGVWRMVSGPPMVMVSAPTETGKTRRLFAQNAILWGASPVVIVNSKDDLMQLVEQRRDGPSAVIDLRPIEDAVYPPGVVPMSFDPTKGITNEAEALTVAETIMQMSAVGVGSSTDSVTDGGIWELQAASPLAALLFAARPEEHGGNGEGIEWVLLAASDLDVEGEPGRPSWETAIDYAETAAIREDIGRILAMDAKQRDSVALTVTKAIRPWLRTSIRKGETPRGFIPEFLDQDYATLHILAPADGTVAGAAVSLIDSLIRRWREKTARREKFRRLLILIDEWPNTAPIPPMDRYVGEGRGLGVNIMAAVQNAAQLKKVYGVNYHEVLEKIFPASLLLHGAIERELLELAVFAAGLTNRRTESFTQHDSHRTLSSVFGNLFEAQELLSPDREHARLLMPGAPGGKLVRIPDWSEFVRMYDRQRDLIKANGGKPLDPPRGRTVSRGPLKWATGLAACFAGSLWFTATVMGGLFHHVLEGLEAVPATAITAAEYFVGSHEGKAHHDDTGK</sequence>
<evidence type="ECO:0000313" key="8">
    <source>
        <dbReference type="Proteomes" id="UP000295627"/>
    </source>
</evidence>
<evidence type="ECO:0000256" key="5">
    <source>
        <dbReference type="ARBA" id="ARBA00022989"/>
    </source>
</evidence>
<keyword evidence="5" id="KW-1133">Transmembrane helix</keyword>
<dbReference type="Pfam" id="PF02534">
    <property type="entry name" value="T4SS-DNA_transf"/>
    <property type="match status" value="1"/>
</dbReference>
<reference evidence="7 8" key="1">
    <citation type="journal article" date="2019" name="Sci. Rep.">
        <title>Extended insight into the Mycobacterium chelonae-abscessus complex through whole genome sequencing of Mycobacterium salmoniphilum outbreak and Mycobacterium salmoniphilum-like strains.</title>
        <authorList>
            <person name="Behra P.R.K."/>
            <person name="Das S."/>
            <person name="Pettersson B.M.F."/>
            <person name="Shirreff L."/>
            <person name="DuCote T."/>
            <person name="Jacobsson K.G."/>
            <person name="Ennis D.G."/>
            <person name="Kirsebom L.A."/>
        </authorList>
    </citation>
    <scope>NUCLEOTIDE SEQUENCE [LARGE SCALE GENOMIC DNA]</scope>
    <source>
        <strain evidence="7 8">DSM 45524</strain>
    </source>
</reference>
<gene>
    <name evidence="7" type="ORF">EJ571_06870</name>
</gene>
<comment type="subcellular location">
    <subcellularLocation>
        <location evidence="1">Cell membrane</location>
        <topology evidence="1">Multi-pass membrane protein</topology>
    </subcellularLocation>
</comment>
<dbReference type="Gene3D" id="3.40.50.300">
    <property type="entry name" value="P-loop containing nucleotide triphosphate hydrolases"/>
    <property type="match status" value="1"/>
</dbReference>
<keyword evidence="3" id="KW-1003">Cell membrane</keyword>
<dbReference type="InterPro" id="IPR027417">
    <property type="entry name" value="P-loop_NTPase"/>
</dbReference>
<dbReference type="GO" id="GO:0005886">
    <property type="term" value="C:plasma membrane"/>
    <property type="evidence" value="ECO:0007669"/>
    <property type="project" value="UniProtKB-SubCell"/>
</dbReference>
<comment type="caution">
    <text evidence="7">The sequence shown here is derived from an EMBL/GenBank/DDBJ whole genome shotgun (WGS) entry which is preliminary data.</text>
</comment>
<dbReference type="EMBL" id="RXLR01000013">
    <property type="protein sequence ID" value="TDH23173.1"/>
    <property type="molecule type" value="Genomic_DNA"/>
</dbReference>